<evidence type="ECO:0000256" key="6">
    <source>
        <dbReference type="ARBA" id="ARBA00022792"/>
    </source>
</evidence>
<sequence length="90" mass="10114">MIGSLNLKTLRWSALAAGLGIGWFEYRSHVKNEKQHAIEHKYHQQQVLIEDAKAAYARSKEPLQPPTESPSLTLDADNLEAYLARLEKGA</sequence>
<keyword evidence="13" id="KW-1185">Reference proteome</keyword>
<dbReference type="RefSeq" id="XP_013023641.1">
    <property type="nucleotide sequence ID" value="XM_013168187.1"/>
</dbReference>
<proteinExistence type="inferred from homology"/>
<evidence type="ECO:0000256" key="7">
    <source>
        <dbReference type="ARBA" id="ARBA00023065"/>
    </source>
</evidence>
<accession>S9X1T2</accession>
<keyword evidence="9" id="KW-0472">Membrane</keyword>
<evidence type="ECO:0000256" key="11">
    <source>
        <dbReference type="RuleBase" id="RU367005"/>
    </source>
</evidence>
<evidence type="ECO:0000313" key="12">
    <source>
        <dbReference type="EMBL" id="EPY51067.1"/>
    </source>
</evidence>
<dbReference type="STRING" id="653667.S9X1T2"/>
<keyword evidence="3 11" id="KW-0813">Transport</keyword>
<dbReference type="HOGENOM" id="CLU_159435_2_0_1"/>
<evidence type="ECO:0000256" key="2">
    <source>
        <dbReference type="ARBA" id="ARBA00007333"/>
    </source>
</evidence>
<dbReference type="InterPro" id="IPR008386">
    <property type="entry name" value="ATP_synth_F0_esu_mt"/>
</dbReference>
<keyword evidence="8 11" id="KW-0496">Mitochondrion</keyword>
<name>S9X1T2_SCHCR</name>
<dbReference type="Proteomes" id="UP000015464">
    <property type="component" value="Unassembled WGS sequence"/>
</dbReference>
<dbReference type="OrthoDB" id="2125027at2759"/>
<organism evidence="12 13">
    <name type="scientific">Schizosaccharomyces cryophilus (strain OY26 / ATCC MYA-4695 / CBS 11777 / NBRC 106824 / NRRL Y48691)</name>
    <name type="common">Fission yeast</name>
    <dbReference type="NCBI Taxonomy" id="653667"/>
    <lineage>
        <taxon>Eukaryota</taxon>
        <taxon>Fungi</taxon>
        <taxon>Dikarya</taxon>
        <taxon>Ascomycota</taxon>
        <taxon>Taphrinomycotina</taxon>
        <taxon>Schizosaccharomycetes</taxon>
        <taxon>Schizosaccharomycetales</taxon>
        <taxon>Schizosaccharomycetaceae</taxon>
        <taxon>Schizosaccharomyces</taxon>
    </lineage>
</organism>
<comment type="similarity">
    <text evidence="2 11">Belongs to the ATPase e subunit family.</text>
</comment>
<dbReference type="GeneID" id="25036570"/>
<dbReference type="EMBL" id="KE546991">
    <property type="protein sequence ID" value="EPY51067.1"/>
    <property type="molecule type" value="Genomic_DNA"/>
</dbReference>
<evidence type="ECO:0000256" key="5">
    <source>
        <dbReference type="ARBA" id="ARBA00022781"/>
    </source>
</evidence>
<keyword evidence="7 11" id="KW-0406">Ion transport</keyword>
<comment type="subcellular location">
    <subcellularLocation>
        <location evidence="1 11">Mitochondrion inner membrane</location>
    </subcellularLocation>
</comment>
<protein>
    <recommendedName>
        <fullName evidence="11">ATP synthase F(0) complex subunit e, mitochondrial</fullName>
    </recommendedName>
</protein>
<keyword evidence="5 11" id="KW-0375">Hydrogen ion transport</keyword>
<dbReference type="GO" id="GO:0005743">
    <property type="term" value="C:mitochondrial inner membrane"/>
    <property type="evidence" value="ECO:0007669"/>
    <property type="project" value="UniProtKB-SubCell"/>
</dbReference>
<comment type="subunit">
    <text evidence="11">F-type ATPases have 2 components, CF(1) - the catalytic core - and CF(0) - the membrane proton channel. CF(1) and CF(0) have multiple subunits.</text>
</comment>
<evidence type="ECO:0000313" key="13">
    <source>
        <dbReference type="Proteomes" id="UP000015464"/>
    </source>
</evidence>
<dbReference type="AlphaFoldDB" id="S9X1T2"/>
<evidence type="ECO:0000256" key="1">
    <source>
        <dbReference type="ARBA" id="ARBA00004273"/>
    </source>
</evidence>
<evidence type="ECO:0000256" key="10">
    <source>
        <dbReference type="ARBA" id="ARBA00023310"/>
    </source>
</evidence>
<keyword evidence="4 11" id="KW-0138">CF(0)</keyword>
<evidence type="ECO:0000256" key="3">
    <source>
        <dbReference type="ARBA" id="ARBA00022448"/>
    </source>
</evidence>
<evidence type="ECO:0000256" key="4">
    <source>
        <dbReference type="ARBA" id="ARBA00022547"/>
    </source>
</evidence>
<dbReference type="GO" id="GO:0015078">
    <property type="term" value="F:proton transmembrane transporter activity"/>
    <property type="evidence" value="ECO:0007669"/>
    <property type="project" value="InterPro"/>
</dbReference>
<dbReference type="Pfam" id="PF05680">
    <property type="entry name" value="ATP-synt_E"/>
    <property type="match status" value="1"/>
</dbReference>
<evidence type="ECO:0000256" key="8">
    <source>
        <dbReference type="ARBA" id="ARBA00023128"/>
    </source>
</evidence>
<gene>
    <name evidence="12" type="ORF">SPOG_02246</name>
</gene>
<dbReference type="GO" id="GO:0015986">
    <property type="term" value="P:proton motive force-driven ATP synthesis"/>
    <property type="evidence" value="ECO:0007669"/>
    <property type="project" value="InterPro"/>
</dbReference>
<reference evidence="12 13" key="1">
    <citation type="journal article" date="2011" name="Science">
        <title>Comparative functional genomics of the fission yeasts.</title>
        <authorList>
            <person name="Rhind N."/>
            <person name="Chen Z."/>
            <person name="Yassour M."/>
            <person name="Thompson D.A."/>
            <person name="Haas B.J."/>
            <person name="Habib N."/>
            <person name="Wapinski I."/>
            <person name="Roy S."/>
            <person name="Lin M.F."/>
            <person name="Heiman D.I."/>
            <person name="Young S.K."/>
            <person name="Furuya K."/>
            <person name="Guo Y."/>
            <person name="Pidoux A."/>
            <person name="Chen H.M."/>
            <person name="Robbertse B."/>
            <person name="Goldberg J.M."/>
            <person name="Aoki K."/>
            <person name="Bayne E.H."/>
            <person name="Berlin A.M."/>
            <person name="Desjardins C.A."/>
            <person name="Dobbs E."/>
            <person name="Dukaj L."/>
            <person name="Fan L."/>
            <person name="FitzGerald M.G."/>
            <person name="French C."/>
            <person name="Gujja S."/>
            <person name="Hansen K."/>
            <person name="Keifenheim D."/>
            <person name="Levin J.Z."/>
            <person name="Mosher R.A."/>
            <person name="Mueller C.A."/>
            <person name="Pfiffner J."/>
            <person name="Priest M."/>
            <person name="Russ C."/>
            <person name="Smialowska A."/>
            <person name="Swoboda P."/>
            <person name="Sykes S.M."/>
            <person name="Vaughn M."/>
            <person name="Vengrova S."/>
            <person name="Yoder R."/>
            <person name="Zeng Q."/>
            <person name="Allshire R."/>
            <person name="Baulcombe D."/>
            <person name="Birren B.W."/>
            <person name="Brown W."/>
            <person name="Ekwall K."/>
            <person name="Kellis M."/>
            <person name="Leatherwood J."/>
            <person name="Levin H."/>
            <person name="Margalit H."/>
            <person name="Martienssen R."/>
            <person name="Nieduszynski C.A."/>
            <person name="Spatafora J.W."/>
            <person name="Friedman N."/>
            <person name="Dalgaard J.Z."/>
            <person name="Baumann P."/>
            <person name="Niki H."/>
            <person name="Regev A."/>
            <person name="Nusbaum C."/>
        </authorList>
    </citation>
    <scope>NUCLEOTIDE SEQUENCE [LARGE SCALE GENOMIC DNA]</scope>
    <source>
        <strain evidence="13">OY26 / ATCC MYA-4695 / CBS 11777 / NBRC 106824 / NRRL Y48691</strain>
    </source>
</reference>
<evidence type="ECO:0000256" key="9">
    <source>
        <dbReference type="ARBA" id="ARBA00023136"/>
    </source>
</evidence>
<dbReference type="GO" id="GO:0045259">
    <property type="term" value="C:proton-transporting ATP synthase complex"/>
    <property type="evidence" value="ECO:0007669"/>
    <property type="project" value="UniProtKB-UniRule"/>
</dbReference>
<keyword evidence="6 11" id="KW-0999">Mitochondrion inner membrane</keyword>
<comment type="function">
    <text evidence="11">Subunit e, of the mitochondrial membrane ATP synthase complex (F(1)F(0) ATP synthase or Complex V) that produces ATP from ADP in the presence of a proton gradient across the membrane which is generated by electron transport complexes of the respiratory chain. ATP synthase complex consist of a soluble F(1) head domain - the catalytic core - and a membrane F(1) domain - the membrane proton channel. These two domains are linked by a central stalk rotating inside the F(1) region and a stationary peripheral stalk. During catalysis, ATP synthesis in the catalytic domain of F(1) is coupled via a rotary mechanism of the central stalk subunits to proton translocation. In vivo, can only synthesize ATP although its ATP hydrolase activity can be activated artificially in vitro. Part of the complex F(0) domain.</text>
</comment>
<keyword evidence="10 11" id="KW-0066">ATP synthesis</keyword>
<dbReference type="OMA" id="RSHAKCE"/>